<dbReference type="PANTHER" id="PTHR45663:SF11">
    <property type="entry name" value="GEO12009P1"/>
    <property type="match status" value="1"/>
</dbReference>
<evidence type="ECO:0000259" key="1">
    <source>
        <dbReference type="PROSITE" id="PS51352"/>
    </source>
</evidence>
<dbReference type="EMBL" id="PSYR01000001">
    <property type="protein sequence ID" value="RCN58624.1"/>
    <property type="molecule type" value="Genomic_DNA"/>
</dbReference>
<dbReference type="OrthoDB" id="9790390at2"/>
<accession>A0A368HGU8</accession>
<dbReference type="SUPFAM" id="SSF52833">
    <property type="entry name" value="Thioredoxin-like"/>
    <property type="match status" value="1"/>
</dbReference>
<dbReference type="GO" id="GO:0005737">
    <property type="term" value="C:cytoplasm"/>
    <property type="evidence" value="ECO:0007669"/>
    <property type="project" value="TreeGrafter"/>
</dbReference>
<feature type="domain" description="Thioredoxin" evidence="1">
    <location>
        <begin position="1"/>
        <end position="117"/>
    </location>
</feature>
<sequence length="276" mass="29565">MPGPMAVLPYVIDGTAENFARVVLENSRRGPVAVNFWSPRAGPCLVLMPRLVRIAQEFGGRILLVMLNTDDHGELIARLGVRALPLVQVFRAGEVKDSLQGVSSEADLRALFSRHAPVSDAVMQAHVRGDTAQAARLAAQSALERPGDPYAALRVARLLVLDKRPREAFALLDALPSEARSEGEIAALHAHLALIATLLEGGDEPPISQADGLFREAAAAVAHDEYETACERLIACAACDPDYRQGLALRAARALAALPMADEARAHIDALLASRR</sequence>
<dbReference type="Pfam" id="PF00085">
    <property type="entry name" value="Thioredoxin"/>
    <property type="match status" value="1"/>
</dbReference>
<dbReference type="InterPro" id="IPR036249">
    <property type="entry name" value="Thioredoxin-like_sf"/>
</dbReference>
<proteinExistence type="predicted"/>
<dbReference type="PANTHER" id="PTHR45663">
    <property type="entry name" value="GEO12009P1"/>
    <property type="match status" value="1"/>
</dbReference>
<reference evidence="2 3" key="1">
    <citation type="submission" date="2018-02" db="EMBL/GenBank/DDBJ databases">
        <title>Insights into the biology of acidophilic members of the Acidiferrobacteraceae family derived from comparative genomic analyses.</title>
        <authorList>
            <person name="Issotta F."/>
            <person name="Thyssen C."/>
            <person name="Mena C."/>
            <person name="Moya A."/>
            <person name="Bellenberg S."/>
            <person name="Sproer C."/>
            <person name="Covarrubias P.C."/>
            <person name="Sand W."/>
            <person name="Quatrini R."/>
            <person name="Vera M."/>
        </authorList>
    </citation>
    <scope>NUCLEOTIDE SEQUENCE [LARGE SCALE GENOMIC DNA]</scope>
    <source>
        <strain evidence="3">m-1</strain>
    </source>
</reference>
<protein>
    <recommendedName>
        <fullName evidence="1">Thioredoxin domain-containing protein</fullName>
    </recommendedName>
</protein>
<dbReference type="GO" id="GO:0015035">
    <property type="term" value="F:protein-disulfide reductase activity"/>
    <property type="evidence" value="ECO:0007669"/>
    <property type="project" value="TreeGrafter"/>
</dbReference>
<dbReference type="Gene3D" id="3.40.30.10">
    <property type="entry name" value="Glutaredoxin"/>
    <property type="match status" value="1"/>
</dbReference>
<dbReference type="Pfam" id="PF14559">
    <property type="entry name" value="TPR_19"/>
    <property type="match status" value="1"/>
</dbReference>
<evidence type="ECO:0000313" key="3">
    <source>
        <dbReference type="Proteomes" id="UP000253250"/>
    </source>
</evidence>
<evidence type="ECO:0000313" key="2">
    <source>
        <dbReference type="EMBL" id="RCN58624.1"/>
    </source>
</evidence>
<organism evidence="2 3">
    <name type="scientific">Acidiferrobacter thiooxydans</name>
    <dbReference type="NCBI Taxonomy" id="163359"/>
    <lineage>
        <taxon>Bacteria</taxon>
        <taxon>Pseudomonadati</taxon>
        <taxon>Pseudomonadota</taxon>
        <taxon>Gammaproteobacteria</taxon>
        <taxon>Acidiferrobacterales</taxon>
        <taxon>Acidiferrobacteraceae</taxon>
        <taxon>Acidiferrobacter</taxon>
    </lineage>
</organism>
<comment type="caution">
    <text evidence="2">The sequence shown here is derived from an EMBL/GenBank/DDBJ whole genome shotgun (WGS) entry which is preliminary data.</text>
</comment>
<dbReference type="InterPro" id="IPR013766">
    <property type="entry name" value="Thioredoxin_domain"/>
</dbReference>
<dbReference type="AlphaFoldDB" id="A0A368HGU8"/>
<gene>
    <name evidence="2" type="ORF">C4900_02250</name>
</gene>
<dbReference type="Proteomes" id="UP000253250">
    <property type="component" value="Unassembled WGS sequence"/>
</dbReference>
<keyword evidence="3" id="KW-1185">Reference proteome</keyword>
<dbReference type="PROSITE" id="PS51352">
    <property type="entry name" value="THIOREDOXIN_2"/>
    <property type="match status" value="1"/>
</dbReference>
<name>A0A368HGU8_9GAMM</name>